<dbReference type="Pfam" id="PF00372">
    <property type="entry name" value="Hemocyanin_M"/>
    <property type="match status" value="1"/>
</dbReference>
<dbReference type="SUPFAM" id="SSF81296">
    <property type="entry name" value="E set domains"/>
    <property type="match status" value="1"/>
</dbReference>
<keyword evidence="1" id="KW-0758">Storage protein</keyword>
<dbReference type="AlphaFoldDB" id="A0A067XP01"/>
<sequence>PSEYLYNQYPVGKLEQIKQWERRIQEAIDTGYARDVYGQPIYFNQTHGMDVLGKMIQACEESANPAYYGNLRNALYQLLNQGPIAQGEYYSGYPGMVNDFQTYVKDPAYYRVAELINQLFHRYQSYQTPYTREELEFPGVVVKTVQVVSEGAEAMTRPNVLTTYMGNYNVDLANANPEEQMEQQQLVEGRVERLHHKSYQYIIKVQSAEAKKALVRIFLAPVYNSFGEEIPLTQQRHHFVELDKFVVELEQGETIVRRSSLDSSLTVPETQGFKQMIEEVVAAKKGQTVMYVEENQPRCGIPNRMLLPRGTPEGLKFNLLVMVTDAEKEILEHFHHQYLYPQMFKQQYQQQGSIYQQYKQVEKEVVVKADKHYLPTYAQCGLIDGTYPYARSMGYPFDRPIHYYGKQAFVTRNMKFVDVVVKHVK</sequence>
<protein>
    <submittedName>
        <fullName evidence="4">Hexamerin 3</fullName>
    </submittedName>
</protein>
<name>A0A067XP01_9HEXA</name>
<dbReference type="GO" id="GO:0005615">
    <property type="term" value="C:extracellular space"/>
    <property type="evidence" value="ECO:0007669"/>
    <property type="project" value="UniProtKB-ARBA"/>
</dbReference>
<dbReference type="PANTHER" id="PTHR11511:SF5">
    <property type="entry name" value="FAT-BODY PROTEIN 1-RELATED"/>
    <property type="match status" value="1"/>
</dbReference>
<evidence type="ECO:0000259" key="2">
    <source>
        <dbReference type="Pfam" id="PF00372"/>
    </source>
</evidence>
<dbReference type="InterPro" id="IPR013788">
    <property type="entry name" value="Hemocyanin/hexamerin"/>
</dbReference>
<feature type="domain" description="Hemocyanin middle" evidence="2">
    <location>
        <begin position="7"/>
        <end position="120"/>
    </location>
</feature>
<dbReference type="GO" id="GO:0045735">
    <property type="term" value="F:nutrient reservoir activity"/>
    <property type="evidence" value="ECO:0007669"/>
    <property type="project" value="UniProtKB-KW"/>
</dbReference>
<dbReference type="InterPro" id="IPR008922">
    <property type="entry name" value="Di-copper_centre_dom_sf"/>
</dbReference>
<dbReference type="Gene3D" id="2.60.40.1520">
    <property type="entry name" value="Hemocyanin, C-terminal domain"/>
    <property type="match status" value="1"/>
</dbReference>
<feature type="domain" description="Hemocyanin C-terminal" evidence="3">
    <location>
        <begin position="129"/>
        <end position="423"/>
    </location>
</feature>
<dbReference type="PANTHER" id="PTHR11511">
    <property type="entry name" value="LARVAL STORAGE PROTEIN/PHENOLOXIDASE"/>
    <property type="match status" value="1"/>
</dbReference>
<dbReference type="Gene3D" id="1.10.1280.10">
    <property type="entry name" value="Di-copper center containing domain from catechol oxidase"/>
    <property type="match status" value="1"/>
</dbReference>
<evidence type="ECO:0000256" key="1">
    <source>
        <dbReference type="ARBA" id="ARBA00022761"/>
    </source>
</evidence>
<evidence type="ECO:0000313" key="4">
    <source>
        <dbReference type="EMBL" id="AGR40407.1"/>
    </source>
</evidence>
<accession>A0A067XP01</accession>
<reference evidence="4" key="1">
    <citation type="journal article" date="2014" name="Insect Biochem. Mol. Biol.">
        <title>Evolutionary implications of dipluran hexamerins.</title>
        <authorList>
            <person name="Xie W."/>
            <person name="Luan Y.X."/>
        </authorList>
    </citation>
    <scope>NUCLEOTIDE SEQUENCE</scope>
</reference>
<organism evidence="4">
    <name type="scientific">Occasjapyx japonicus</name>
    <dbReference type="NCBI Taxonomy" id="289462"/>
    <lineage>
        <taxon>Eukaryota</taxon>
        <taxon>Metazoa</taxon>
        <taxon>Ecdysozoa</taxon>
        <taxon>Arthropoda</taxon>
        <taxon>Hexapoda</taxon>
        <taxon>Diplura</taxon>
        <taxon>Dicellurata</taxon>
        <taxon>Japygoidea</taxon>
        <taxon>Japygidae</taxon>
        <taxon>Japyginae</taxon>
        <taxon>Occasjapyx</taxon>
    </lineage>
</organism>
<feature type="non-terminal residue" evidence="4">
    <location>
        <position position="425"/>
    </location>
</feature>
<dbReference type="SUPFAM" id="SSF48056">
    <property type="entry name" value="Di-copper centre-containing domain"/>
    <property type="match status" value="1"/>
</dbReference>
<dbReference type="EMBL" id="JX867265">
    <property type="protein sequence ID" value="AGR40407.1"/>
    <property type="molecule type" value="mRNA"/>
</dbReference>
<dbReference type="InterPro" id="IPR014756">
    <property type="entry name" value="Ig_E-set"/>
</dbReference>
<gene>
    <name evidence="4" type="primary">Hx3</name>
</gene>
<dbReference type="Pfam" id="PF03723">
    <property type="entry name" value="Hemocyanin_C"/>
    <property type="match status" value="1"/>
</dbReference>
<proteinExistence type="evidence at transcript level"/>
<dbReference type="InterPro" id="IPR000896">
    <property type="entry name" value="Hemocyanin/hexamerin_mid_dom"/>
</dbReference>
<dbReference type="InterPro" id="IPR037020">
    <property type="entry name" value="Hemocyanin_C_sf"/>
</dbReference>
<feature type="non-terminal residue" evidence="4">
    <location>
        <position position="1"/>
    </location>
</feature>
<dbReference type="InterPro" id="IPR005203">
    <property type="entry name" value="Hemocyanin_C"/>
</dbReference>
<evidence type="ECO:0000259" key="3">
    <source>
        <dbReference type="Pfam" id="PF03723"/>
    </source>
</evidence>